<comment type="caution">
    <text evidence="2">The sequence shown here is derived from an EMBL/GenBank/DDBJ whole genome shotgun (WGS) entry which is preliminary data.</text>
</comment>
<evidence type="ECO:0000313" key="2">
    <source>
        <dbReference type="EMBL" id="EEG77245.1"/>
    </source>
</evidence>
<accession>C0GHN9</accession>
<dbReference type="InterPro" id="IPR036374">
    <property type="entry name" value="OxRdtase_Mopterin-bd_sf"/>
</dbReference>
<gene>
    <name evidence="2" type="ORF">DealDRAFT_1998</name>
</gene>
<dbReference type="RefSeq" id="WP_008517058.1">
    <property type="nucleotide sequence ID" value="NZ_ACJM01000009.1"/>
</dbReference>
<name>C0GHN9_DETAL</name>
<evidence type="ECO:0000313" key="3">
    <source>
        <dbReference type="Proteomes" id="UP000006443"/>
    </source>
</evidence>
<dbReference type="PANTHER" id="PTHR43032:SF4">
    <property type="entry name" value="OXIDOREDUCTASE MOLYBDOPTERIN-BINDING DOMAIN-CONTAINING PROTEIN"/>
    <property type="match status" value="1"/>
</dbReference>
<organism evidence="2 3">
    <name type="scientific">Dethiobacter alkaliphilus AHT 1</name>
    <dbReference type="NCBI Taxonomy" id="555088"/>
    <lineage>
        <taxon>Bacteria</taxon>
        <taxon>Bacillati</taxon>
        <taxon>Bacillota</taxon>
        <taxon>Dethiobacteria</taxon>
        <taxon>Dethiobacterales</taxon>
        <taxon>Dethiobacteraceae</taxon>
        <taxon>Dethiobacter</taxon>
    </lineage>
</organism>
<reference evidence="2 3" key="1">
    <citation type="submission" date="2009-02" db="EMBL/GenBank/DDBJ databases">
        <title>Sequencing of the draft genome and assembly of Dethiobacter alkaliphilus AHT 1.</title>
        <authorList>
            <consortium name="US DOE Joint Genome Institute (JGI-PGF)"/>
            <person name="Lucas S."/>
            <person name="Copeland A."/>
            <person name="Lapidus A."/>
            <person name="Glavina del Rio T."/>
            <person name="Dalin E."/>
            <person name="Tice H."/>
            <person name="Bruce D."/>
            <person name="Goodwin L."/>
            <person name="Pitluck S."/>
            <person name="Larimer F."/>
            <person name="Land M.L."/>
            <person name="Hauser L."/>
            <person name="Muyzer G."/>
        </authorList>
    </citation>
    <scope>NUCLEOTIDE SEQUENCE [LARGE SCALE GENOMIC DNA]</scope>
    <source>
        <strain evidence="2 3">AHT 1</strain>
    </source>
</reference>
<dbReference type="InterPro" id="IPR000572">
    <property type="entry name" value="OxRdtase_Mopterin-bd_dom"/>
</dbReference>
<dbReference type="AlphaFoldDB" id="C0GHN9"/>
<dbReference type="PANTHER" id="PTHR43032">
    <property type="entry name" value="PROTEIN-METHIONINE-SULFOXIDE REDUCTASE"/>
    <property type="match status" value="1"/>
</dbReference>
<feature type="domain" description="Oxidoreductase molybdopterin-binding" evidence="1">
    <location>
        <begin position="16"/>
        <end position="159"/>
    </location>
</feature>
<dbReference type="OrthoDB" id="9778777at2"/>
<dbReference type="Gene3D" id="3.90.420.10">
    <property type="entry name" value="Oxidoreductase, molybdopterin-binding domain"/>
    <property type="match status" value="1"/>
</dbReference>
<evidence type="ECO:0000259" key="1">
    <source>
        <dbReference type="Pfam" id="PF00174"/>
    </source>
</evidence>
<dbReference type="eggNOG" id="COG2041">
    <property type="taxonomic scope" value="Bacteria"/>
</dbReference>
<sequence length="195" mass="22390">MSILSQLDTPVFKAEGIPKIDPQTFRLKVWGLMEGERDFSLPDLKQMPFTRLDARLTSVSGWSVRAKWDGVLWQDFVKNINLMPQAKYVTFTSVGGYDTGIPLHELNERVMLVWAVDGEPLERQYGGPLRLLVPHLWGYKSCKWLNDIEFHQEERGGFWEDRGYTRSGIIEPGMTLDINTRTERPIKGGGEVTEF</sequence>
<keyword evidence="3" id="KW-1185">Reference proteome</keyword>
<protein>
    <submittedName>
        <fullName evidence="2">Oxidoreductase molybdopterin binding</fullName>
    </submittedName>
</protein>
<dbReference type="SUPFAM" id="SSF56524">
    <property type="entry name" value="Oxidoreductase molybdopterin-binding domain"/>
    <property type="match status" value="1"/>
</dbReference>
<dbReference type="Pfam" id="PF00174">
    <property type="entry name" value="Oxidored_molyb"/>
    <property type="match status" value="1"/>
</dbReference>
<dbReference type="STRING" id="555088.DealDRAFT_1998"/>
<dbReference type="EMBL" id="ACJM01000009">
    <property type="protein sequence ID" value="EEG77245.1"/>
    <property type="molecule type" value="Genomic_DNA"/>
</dbReference>
<dbReference type="Proteomes" id="UP000006443">
    <property type="component" value="Unassembled WGS sequence"/>
</dbReference>
<proteinExistence type="predicted"/>